<name>A0A2U1PVE2_ARTAN</name>
<accession>A0A2U1PVE2</accession>
<gene>
    <name evidence="1" type="ORF">CTI12_AA108430</name>
</gene>
<keyword evidence="2" id="KW-1185">Reference proteome</keyword>
<organism evidence="1 2">
    <name type="scientific">Artemisia annua</name>
    <name type="common">Sweet wormwood</name>
    <dbReference type="NCBI Taxonomy" id="35608"/>
    <lineage>
        <taxon>Eukaryota</taxon>
        <taxon>Viridiplantae</taxon>
        <taxon>Streptophyta</taxon>
        <taxon>Embryophyta</taxon>
        <taxon>Tracheophyta</taxon>
        <taxon>Spermatophyta</taxon>
        <taxon>Magnoliopsida</taxon>
        <taxon>eudicotyledons</taxon>
        <taxon>Gunneridae</taxon>
        <taxon>Pentapetalae</taxon>
        <taxon>asterids</taxon>
        <taxon>campanulids</taxon>
        <taxon>Asterales</taxon>
        <taxon>Asteraceae</taxon>
        <taxon>Asteroideae</taxon>
        <taxon>Anthemideae</taxon>
        <taxon>Artemisiinae</taxon>
        <taxon>Artemisia</taxon>
    </lineage>
</organism>
<dbReference type="PANTHER" id="PTHR21477">
    <property type="entry name" value="ZGC:172139"/>
    <property type="match status" value="1"/>
</dbReference>
<sequence>MTGDAIPTPPTTADKLIPFSITNKVPIKLNLEKHNYTSWSSFFKIHLRSIGLKSHIEEKPADEASSSAQDPEWCKLDDLIKMWILGSLCDSLQEHVVSTPGYAKDLWDHLEKLFHDNKDARAITLDNELRSIKIGNMSINDYCTKIKSMADRLKNLDSVVSEKNLVIYAVNGLDSRFATIVKIIRHREPLPTFETTRNMLLLEESTLNEQTDSQATFDSTSSSPTILLATNSSGQKVMLAKSFQFTPRKKKWVILLALCGLSSYGMYKVYNLPSVSRNRKRLAKLLGALIAITEMVSDSSETLSLVSRDLKEFLASEQDQVPNSLKQLSKIAVSNDVLKTLSGVSEAVTLGVIQGYNVDEIEKVEDSSFKDHVMDKLMSKSGTGFVSVVVGSFARNLVLGFNSNGNYESGLTQWVGVLSTDESKLVIGDLIKTFVSTAVATYLDRATSVNVYDGMFSGLTNPKHHKDVKDIVVYLCNGAVETFVKTSHQVLTS</sequence>
<comment type="caution">
    <text evidence="1">The sequence shown here is derived from an EMBL/GenBank/DDBJ whole genome shotgun (WGS) entry which is preliminary data.</text>
</comment>
<dbReference type="PANTHER" id="PTHR21477:SF12">
    <property type="entry name" value="PROTEIN PHLOEM PROTEIN 2-LIKE A10"/>
    <property type="match status" value="1"/>
</dbReference>
<evidence type="ECO:0000313" key="2">
    <source>
        <dbReference type="Proteomes" id="UP000245207"/>
    </source>
</evidence>
<evidence type="ECO:0008006" key="3">
    <source>
        <dbReference type="Google" id="ProtNLM"/>
    </source>
</evidence>
<evidence type="ECO:0000313" key="1">
    <source>
        <dbReference type="EMBL" id="PWA89730.1"/>
    </source>
</evidence>
<protein>
    <recommendedName>
        <fullName evidence="3">Hybrid signal transduction histidine kinase M</fullName>
    </recommendedName>
</protein>
<dbReference type="Pfam" id="PF14223">
    <property type="entry name" value="Retrotran_gag_2"/>
    <property type="match status" value="1"/>
</dbReference>
<dbReference type="InterPro" id="IPR019141">
    <property type="entry name" value="DUF2045"/>
</dbReference>
<dbReference type="EMBL" id="PKPP01000692">
    <property type="protein sequence ID" value="PWA89730.1"/>
    <property type="molecule type" value="Genomic_DNA"/>
</dbReference>
<proteinExistence type="predicted"/>
<dbReference type="Proteomes" id="UP000245207">
    <property type="component" value="Unassembled WGS sequence"/>
</dbReference>
<dbReference type="OrthoDB" id="1641131at2759"/>
<reference evidence="1 2" key="1">
    <citation type="journal article" date="2018" name="Mol. Plant">
        <title>The genome of Artemisia annua provides insight into the evolution of Asteraceae family and artemisinin biosynthesis.</title>
        <authorList>
            <person name="Shen Q."/>
            <person name="Zhang L."/>
            <person name="Liao Z."/>
            <person name="Wang S."/>
            <person name="Yan T."/>
            <person name="Shi P."/>
            <person name="Liu M."/>
            <person name="Fu X."/>
            <person name="Pan Q."/>
            <person name="Wang Y."/>
            <person name="Lv Z."/>
            <person name="Lu X."/>
            <person name="Zhang F."/>
            <person name="Jiang W."/>
            <person name="Ma Y."/>
            <person name="Chen M."/>
            <person name="Hao X."/>
            <person name="Li L."/>
            <person name="Tang Y."/>
            <person name="Lv G."/>
            <person name="Zhou Y."/>
            <person name="Sun X."/>
            <person name="Brodelius P.E."/>
            <person name="Rose J.K.C."/>
            <person name="Tang K."/>
        </authorList>
    </citation>
    <scope>NUCLEOTIDE SEQUENCE [LARGE SCALE GENOMIC DNA]</scope>
    <source>
        <strain evidence="2">cv. Huhao1</strain>
        <tissue evidence="1">Leaf</tissue>
    </source>
</reference>
<dbReference type="AlphaFoldDB" id="A0A2U1PVE2"/>